<dbReference type="Proteomes" id="UP001501414">
    <property type="component" value="Unassembled WGS sequence"/>
</dbReference>
<dbReference type="EMBL" id="BAAAJK010000006">
    <property type="protein sequence ID" value="GAA1386193.1"/>
    <property type="molecule type" value="Genomic_DNA"/>
</dbReference>
<organism evidence="1 2">
    <name type="scientific">Pseudonocardia kongjuensis</name>
    <dbReference type="NCBI Taxonomy" id="102227"/>
    <lineage>
        <taxon>Bacteria</taxon>
        <taxon>Bacillati</taxon>
        <taxon>Actinomycetota</taxon>
        <taxon>Actinomycetes</taxon>
        <taxon>Pseudonocardiales</taxon>
        <taxon>Pseudonocardiaceae</taxon>
        <taxon>Pseudonocardia</taxon>
    </lineage>
</organism>
<comment type="caution">
    <text evidence="1">The sequence shown here is derived from an EMBL/GenBank/DDBJ whole genome shotgun (WGS) entry which is preliminary data.</text>
</comment>
<sequence>MSTDASVRWAYLFEHPGADPERDRMVLDSGGVRSLLVAVPGTAAAPAVAAHWSATRESA</sequence>
<evidence type="ECO:0000313" key="2">
    <source>
        <dbReference type="Proteomes" id="UP001501414"/>
    </source>
</evidence>
<dbReference type="InterPro" id="IPR045441">
    <property type="entry name" value="DUF6506"/>
</dbReference>
<gene>
    <name evidence="1" type="ORF">GCM10009613_19760</name>
</gene>
<evidence type="ECO:0000313" key="1">
    <source>
        <dbReference type="EMBL" id="GAA1386193.1"/>
    </source>
</evidence>
<reference evidence="2" key="1">
    <citation type="journal article" date="2019" name="Int. J. Syst. Evol. Microbiol.">
        <title>The Global Catalogue of Microorganisms (GCM) 10K type strain sequencing project: providing services to taxonomists for standard genome sequencing and annotation.</title>
        <authorList>
            <consortium name="The Broad Institute Genomics Platform"/>
            <consortium name="The Broad Institute Genome Sequencing Center for Infectious Disease"/>
            <person name="Wu L."/>
            <person name="Ma J."/>
        </authorList>
    </citation>
    <scope>NUCLEOTIDE SEQUENCE [LARGE SCALE GENOMIC DNA]</scope>
    <source>
        <strain evidence="2">JCM 11896</strain>
    </source>
</reference>
<dbReference type="RefSeq" id="WP_344020676.1">
    <property type="nucleotide sequence ID" value="NZ_BAAAJK010000006.1"/>
</dbReference>
<dbReference type="Pfam" id="PF20116">
    <property type="entry name" value="DUF6506"/>
    <property type="match status" value="1"/>
</dbReference>
<name>A0ABP4IAV9_9PSEU</name>
<accession>A0ABP4IAV9</accession>
<keyword evidence="2" id="KW-1185">Reference proteome</keyword>
<proteinExistence type="predicted"/>
<protein>
    <submittedName>
        <fullName evidence="1">Uncharacterized protein</fullName>
    </submittedName>
</protein>